<dbReference type="EMBL" id="BGZK01000057">
    <property type="protein sequence ID" value="GBP13442.1"/>
    <property type="molecule type" value="Genomic_DNA"/>
</dbReference>
<gene>
    <name evidence="1" type="ORF">EVAR_4197_1</name>
</gene>
<comment type="caution">
    <text evidence="1">The sequence shown here is derived from an EMBL/GenBank/DDBJ whole genome shotgun (WGS) entry which is preliminary data.</text>
</comment>
<proteinExistence type="predicted"/>
<evidence type="ECO:0000313" key="2">
    <source>
        <dbReference type="Proteomes" id="UP000299102"/>
    </source>
</evidence>
<name>A0A4C1TG35_EUMVA</name>
<keyword evidence="2" id="KW-1185">Reference proteome</keyword>
<protein>
    <submittedName>
        <fullName evidence="1">Uncharacterized protein</fullName>
    </submittedName>
</protein>
<dbReference type="Proteomes" id="UP000299102">
    <property type="component" value="Unassembled WGS sequence"/>
</dbReference>
<sequence length="118" mass="13006">MISTSGAAAGAIVGVVHQAGRGHFTTPLRPLRWLGAGHRDTRQPPFDVSFQKTHQRILINGITKFPFCPWGDNTAVIIRYSHMHVDLHSPEALQRAASLGRVGRTECRKVLAGRARDM</sequence>
<accession>A0A4C1TG35</accession>
<dbReference type="AlphaFoldDB" id="A0A4C1TG35"/>
<organism evidence="1 2">
    <name type="scientific">Eumeta variegata</name>
    <name type="common">Bagworm moth</name>
    <name type="synonym">Eumeta japonica</name>
    <dbReference type="NCBI Taxonomy" id="151549"/>
    <lineage>
        <taxon>Eukaryota</taxon>
        <taxon>Metazoa</taxon>
        <taxon>Ecdysozoa</taxon>
        <taxon>Arthropoda</taxon>
        <taxon>Hexapoda</taxon>
        <taxon>Insecta</taxon>
        <taxon>Pterygota</taxon>
        <taxon>Neoptera</taxon>
        <taxon>Endopterygota</taxon>
        <taxon>Lepidoptera</taxon>
        <taxon>Glossata</taxon>
        <taxon>Ditrysia</taxon>
        <taxon>Tineoidea</taxon>
        <taxon>Psychidae</taxon>
        <taxon>Oiketicinae</taxon>
        <taxon>Eumeta</taxon>
    </lineage>
</organism>
<reference evidence="1 2" key="1">
    <citation type="journal article" date="2019" name="Commun. Biol.">
        <title>The bagworm genome reveals a unique fibroin gene that provides high tensile strength.</title>
        <authorList>
            <person name="Kono N."/>
            <person name="Nakamura H."/>
            <person name="Ohtoshi R."/>
            <person name="Tomita M."/>
            <person name="Numata K."/>
            <person name="Arakawa K."/>
        </authorList>
    </citation>
    <scope>NUCLEOTIDE SEQUENCE [LARGE SCALE GENOMIC DNA]</scope>
</reference>
<evidence type="ECO:0000313" key="1">
    <source>
        <dbReference type="EMBL" id="GBP13442.1"/>
    </source>
</evidence>